<accession>B8KRP6</accession>
<dbReference type="PANTHER" id="PTHR31881">
    <property type="match status" value="1"/>
</dbReference>
<dbReference type="Pfam" id="PF04654">
    <property type="entry name" value="DUF599"/>
    <property type="match status" value="1"/>
</dbReference>
<name>B8KRP6_9GAMM</name>
<feature type="transmembrane region" description="Helical" evidence="1">
    <location>
        <begin position="75"/>
        <end position="98"/>
    </location>
</feature>
<evidence type="ECO:0000313" key="3">
    <source>
        <dbReference type="Proteomes" id="UP000004699"/>
    </source>
</evidence>
<dbReference type="EMBL" id="DS999411">
    <property type="protein sequence ID" value="EED34732.1"/>
    <property type="molecule type" value="Genomic_DNA"/>
</dbReference>
<dbReference type="InterPro" id="IPR006747">
    <property type="entry name" value="DUF599"/>
</dbReference>
<evidence type="ECO:0000313" key="2">
    <source>
        <dbReference type="EMBL" id="EED34732.1"/>
    </source>
</evidence>
<reference evidence="3" key="1">
    <citation type="journal article" date="2013" name="BMC Microbiol.">
        <title>Taxonomy and evolution of bacteriochlorophyll a-containing members of the OM60/NOR5 clade of marine gammaproteobacteria: description of Luminiphilus syltensis gen. nov., sp. nov., reclassification of Haliea rubra as Pseudohaliea rubra gen. nov., comb. nov., and emendation of Chromatocurvus halotolerans.</title>
        <authorList>
            <person name="Spring S."/>
            <person name="Riedel T."/>
            <person name="Sproer C."/>
            <person name="Yan S."/>
            <person name="Harder J."/>
            <person name="Fuchs B.M."/>
        </authorList>
    </citation>
    <scope>NUCLEOTIDE SEQUENCE [LARGE SCALE GENOMIC DNA]</scope>
    <source>
        <strain evidence="3">NOR51-B</strain>
    </source>
</reference>
<dbReference type="PANTHER" id="PTHR31881:SF6">
    <property type="entry name" value="OS09G0494600 PROTEIN"/>
    <property type="match status" value="1"/>
</dbReference>
<keyword evidence="3" id="KW-1185">Reference proteome</keyword>
<protein>
    <recommendedName>
        <fullName evidence="4">DUF599 domain-containing protein</fullName>
    </recommendedName>
</protein>
<keyword evidence="1" id="KW-0472">Membrane</keyword>
<dbReference type="RefSeq" id="WP_009019480.1">
    <property type="nucleotide sequence ID" value="NZ_DS999411.1"/>
</dbReference>
<evidence type="ECO:0008006" key="4">
    <source>
        <dbReference type="Google" id="ProtNLM"/>
    </source>
</evidence>
<feature type="transmembrane region" description="Helical" evidence="1">
    <location>
        <begin position="12"/>
        <end position="30"/>
    </location>
</feature>
<dbReference type="eggNOG" id="COG3821">
    <property type="taxonomic scope" value="Bacteria"/>
</dbReference>
<proteinExistence type="predicted"/>
<feature type="transmembrane region" description="Helical" evidence="1">
    <location>
        <begin position="190"/>
        <end position="218"/>
    </location>
</feature>
<keyword evidence="1" id="KW-1133">Transmembrane helix</keyword>
<sequence length="258" mass="28725">MMPYVLDHLPVIGSFTYFLLLWWGYGYYALRRARAGDRLSLSRAMRTQRELWSARMLRRDMRMTDASLLANQERVVGFFASTTLIILAAVLTAMSNATEIAALIEQLPLIGGSTEAELVLKLFVLLLIMVYAFFKVTWALRQYGFASALVGGAPMPDEMVSPEDKARFIENLARLMDNAGHDNNGCLRAYYFAFAVVFWTAGNLAFVVATTIVVLILAEREFRSSAVVCIRDAQVALSDDVTAESLSRQGPGTEPEQT</sequence>
<keyword evidence="1" id="KW-0812">Transmembrane</keyword>
<dbReference type="Proteomes" id="UP000004699">
    <property type="component" value="Unassembled WGS sequence"/>
</dbReference>
<evidence type="ECO:0000256" key="1">
    <source>
        <dbReference type="SAM" id="Phobius"/>
    </source>
</evidence>
<gene>
    <name evidence="2" type="ORF">NOR51B_671</name>
</gene>
<dbReference type="AlphaFoldDB" id="B8KRP6"/>
<dbReference type="HOGENOM" id="CLU_096744_0_0_6"/>
<feature type="transmembrane region" description="Helical" evidence="1">
    <location>
        <begin position="118"/>
        <end position="134"/>
    </location>
</feature>
<dbReference type="STRING" id="565045.NOR51B_671"/>
<organism evidence="2 3">
    <name type="scientific">Luminiphilus syltensis NOR5-1B</name>
    <dbReference type="NCBI Taxonomy" id="565045"/>
    <lineage>
        <taxon>Bacteria</taxon>
        <taxon>Pseudomonadati</taxon>
        <taxon>Pseudomonadota</taxon>
        <taxon>Gammaproteobacteria</taxon>
        <taxon>Cellvibrionales</taxon>
        <taxon>Halieaceae</taxon>
        <taxon>Luminiphilus</taxon>
    </lineage>
</organism>